<dbReference type="InterPro" id="IPR003615">
    <property type="entry name" value="HNH_nuc"/>
</dbReference>
<evidence type="ECO:0000313" key="2">
    <source>
        <dbReference type="EMBL" id="SVE01953.1"/>
    </source>
</evidence>
<feature type="domain" description="HNH nuclease" evidence="1">
    <location>
        <begin position="65"/>
        <end position="116"/>
    </location>
</feature>
<dbReference type="CDD" id="cd00085">
    <property type="entry name" value="HNHc"/>
    <property type="match status" value="1"/>
</dbReference>
<dbReference type="Gene3D" id="1.10.30.50">
    <property type="match status" value="1"/>
</dbReference>
<evidence type="ECO:0000259" key="1">
    <source>
        <dbReference type="SMART" id="SM00507"/>
    </source>
</evidence>
<dbReference type="GO" id="GO:0004519">
    <property type="term" value="F:endonuclease activity"/>
    <property type="evidence" value="ECO:0007669"/>
    <property type="project" value="InterPro"/>
</dbReference>
<accession>A0A383A2T5</accession>
<organism evidence="2">
    <name type="scientific">marine metagenome</name>
    <dbReference type="NCBI Taxonomy" id="408172"/>
    <lineage>
        <taxon>unclassified sequences</taxon>
        <taxon>metagenomes</taxon>
        <taxon>ecological metagenomes</taxon>
    </lineage>
</organism>
<dbReference type="PANTHER" id="PTHR33877:SF2">
    <property type="entry name" value="OS07G0170200 PROTEIN"/>
    <property type="match status" value="1"/>
</dbReference>
<sequence>MVLNQSYEPIMVIGAKRAIILILSEKVDALENYRELIHSAYLTLPLPSVIRLKQYARIRRKDIVLSRKNILKRDNHTCQYCGIRSVPMTIDHIIPRHRGGEDSWYNLVAACVFCNSRKGNKTPRESQMKLTKRARKPTMILHLQKFVKQFQGTWRPYLFMQDPN</sequence>
<feature type="non-terminal residue" evidence="2">
    <location>
        <position position="164"/>
    </location>
</feature>
<dbReference type="Pfam" id="PF01844">
    <property type="entry name" value="HNH"/>
    <property type="match status" value="1"/>
</dbReference>
<dbReference type="InterPro" id="IPR052892">
    <property type="entry name" value="NA-targeting_endonuclease"/>
</dbReference>
<dbReference type="GO" id="GO:0008270">
    <property type="term" value="F:zinc ion binding"/>
    <property type="evidence" value="ECO:0007669"/>
    <property type="project" value="InterPro"/>
</dbReference>
<protein>
    <recommendedName>
        <fullName evidence="1">HNH nuclease domain-containing protein</fullName>
    </recommendedName>
</protein>
<dbReference type="AlphaFoldDB" id="A0A383A2T5"/>
<dbReference type="GO" id="GO:0003676">
    <property type="term" value="F:nucleic acid binding"/>
    <property type="evidence" value="ECO:0007669"/>
    <property type="project" value="InterPro"/>
</dbReference>
<dbReference type="SMART" id="SM00507">
    <property type="entry name" value="HNHc"/>
    <property type="match status" value="1"/>
</dbReference>
<dbReference type="InterPro" id="IPR002711">
    <property type="entry name" value="HNH"/>
</dbReference>
<gene>
    <name evidence="2" type="ORF">METZ01_LOCUS454807</name>
</gene>
<dbReference type="PANTHER" id="PTHR33877">
    <property type="entry name" value="SLL1193 PROTEIN"/>
    <property type="match status" value="1"/>
</dbReference>
<reference evidence="2" key="1">
    <citation type="submission" date="2018-05" db="EMBL/GenBank/DDBJ databases">
        <authorList>
            <person name="Lanie J.A."/>
            <person name="Ng W.-L."/>
            <person name="Kazmierczak K.M."/>
            <person name="Andrzejewski T.M."/>
            <person name="Davidsen T.M."/>
            <person name="Wayne K.J."/>
            <person name="Tettelin H."/>
            <person name="Glass J.I."/>
            <person name="Rusch D."/>
            <person name="Podicherti R."/>
            <person name="Tsui H.-C.T."/>
            <person name="Winkler M.E."/>
        </authorList>
    </citation>
    <scope>NUCLEOTIDE SEQUENCE</scope>
</reference>
<dbReference type="EMBL" id="UINC01188636">
    <property type="protein sequence ID" value="SVE01953.1"/>
    <property type="molecule type" value="Genomic_DNA"/>
</dbReference>
<name>A0A383A2T5_9ZZZZ</name>
<proteinExistence type="predicted"/>